<evidence type="ECO:0000256" key="12">
    <source>
        <dbReference type="PIRNR" id="PIRNR003097"/>
    </source>
</evidence>
<evidence type="ECO:0000259" key="14">
    <source>
        <dbReference type="Pfam" id="PF02687"/>
    </source>
</evidence>
<sequence length="314" mass="34671">MANNTRIKKKVDRVGFLAMHLRQAKSSFMSLWLRPLGNLLTLAVIAMALSLPATVYLVGKNIAKVAEGVASPSQVNAYIQEDIAEARIMVLKDKIENWANVESVEYISSQQGLNDLSEYSGFEQAISLLSDYSLPAVLIIQPTEQNDAVIKEIALAISKEQGITDVRLDEDWLARLDAMKNLATAVVVTLAVLMIGAVFLIVGNTLRFTILAHKEEIQVMKLIGATDSFILRPYLYSGMWFGFIGGVSAWFLTAIITVILNGAVDKLSILYDNQFHLIGLNWDESLLLLMLGVFLGFTAANLSTRKHLKEIEPV</sequence>
<evidence type="ECO:0000256" key="11">
    <source>
        <dbReference type="ARBA" id="ARBA00023306"/>
    </source>
</evidence>
<dbReference type="RefSeq" id="WP_272132617.1">
    <property type="nucleotide sequence ID" value="NZ_JAQLOI010000001.1"/>
</dbReference>
<evidence type="ECO:0000256" key="9">
    <source>
        <dbReference type="ARBA" id="ARBA00022989"/>
    </source>
</evidence>
<evidence type="ECO:0000256" key="1">
    <source>
        <dbReference type="ARBA" id="ARBA00004429"/>
    </source>
</evidence>
<dbReference type="EMBL" id="JAQLOI010000001">
    <property type="protein sequence ID" value="MDB1122681.1"/>
    <property type="molecule type" value="Genomic_DNA"/>
</dbReference>
<comment type="similarity">
    <text evidence="2 12">Belongs to the ABC-4 integral membrane protein family. FtsX subfamily.</text>
</comment>
<gene>
    <name evidence="16" type="primary">ftsX</name>
    <name evidence="16" type="ORF">PGX00_02705</name>
</gene>
<name>A0ABT4YMB1_9VIBR</name>
<evidence type="ECO:0000256" key="3">
    <source>
        <dbReference type="ARBA" id="ARBA00011160"/>
    </source>
</evidence>
<dbReference type="InterPro" id="IPR004513">
    <property type="entry name" value="FtsX"/>
</dbReference>
<keyword evidence="17" id="KW-1185">Reference proteome</keyword>
<dbReference type="PANTHER" id="PTHR47755">
    <property type="entry name" value="CELL DIVISION PROTEIN FTSX"/>
    <property type="match status" value="1"/>
</dbReference>
<comment type="subunit">
    <text evidence="3">Forms a membrane-associated complex with FtsE.</text>
</comment>
<evidence type="ECO:0000256" key="6">
    <source>
        <dbReference type="ARBA" id="ARBA00022519"/>
    </source>
</evidence>
<feature type="transmembrane region" description="Helical" evidence="13">
    <location>
        <begin position="239"/>
        <end position="264"/>
    </location>
</feature>
<evidence type="ECO:0000259" key="15">
    <source>
        <dbReference type="Pfam" id="PF18075"/>
    </source>
</evidence>
<dbReference type="Proteomes" id="UP001210678">
    <property type="component" value="Unassembled WGS sequence"/>
</dbReference>
<dbReference type="Gene3D" id="3.30.70.3040">
    <property type="match status" value="1"/>
</dbReference>
<evidence type="ECO:0000313" key="17">
    <source>
        <dbReference type="Proteomes" id="UP001210678"/>
    </source>
</evidence>
<evidence type="ECO:0000256" key="10">
    <source>
        <dbReference type="ARBA" id="ARBA00023136"/>
    </source>
</evidence>
<keyword evidence="9 13" id="KW-1133">Transmembrane helix</keyword>
<evidence type="ECO:0000256" key="2">
    <source>
        <dbReference type="ARBA" id="ARBA00007379"/>
    </source>
</evidence>
<comment type="function">
    <text evidence="12">Part of the ABC transporter FtsEX involved in cellular division.</text>
</comment>
<keyword evidence="5 12" id="KW-1003">Cell membrane</keyword>
<keyword evidence="10 12" id="KW-0472">Membrane</keyword>
<feature type="transmembrane region" description="Helical" evidence="13">
    <location>
        <begin position="36"/>
        <end position="58"/>
    </location>
</feature>
<keyword evidence="7 12" id="KW-0132">Cell division</keyword>
<keyword evidence="8 13" id="KW-0812">Transmembrane</keyword>
<dbReference type="Pfam" id="PF02687">
    <property type="entry name" value="FtsX"/>
    <property type="match status" value="1"/>
</dbReference>
<comment type="caution">
    <text evidence="16">The sequence shown here is derived from an EMBL/GenBank/DDBJ whole genome shotgun (WGS) entry which is preliminary data.</text>
</comment>
<dbReference type="InterPro" id="IPR003838">
    <property type="entry name" value="ABC3_permease_C"/>
</dbReference>
<accession>A0ABT4YMB1</accession>
<evidence type="ECO:0000313" key="16">
    <source>
        <dbReference type="EMBL" id="MDB1122681.1"/>
    </source>
</evidence>
<feature type="domain" description="ABC3 transporter permease C-terminal" evidence="14">
    <location>
        <begin position="189"/>
        <end position="306"/>
    </location>
</feature>
<evidence type="ECO:0000256" key="13">
    <source>
        <dbReference type="SAM" id="Phobius"/>
    </source>
</evidence>
<proteinExistence type="inferred from homology"/>
<evidence type="ECO:0000256" key="5">
    <source>
        <dbReference type="ARBA" id="ARBA00022475"/>
    </source>
</evidence>
<dbReference type="InterPro" id="IPR047590">
    <property type="entry name" value="FtsX_proteobact-type"/>
</dbReference>
<dbReference type="NCBIfam" id="TIGR00439">
    <property type="entry name" value="FtsX_Gneg"/>
    <property type="match status" value="1"/>
</dbReference>
<feature type="domain" description="FtsX extracellular" evidence="15">
    <location>
        <begin position="74"/>
        <end position="166"/>
    </location>
</feature>
<keyword evidence="6 12" id="KW-0997">Cell inner membrane</keyword>
<keyword evidence="11 12" id="KW-0131">Cell cycle</keyword>
<evidence type="ECO:0000256" key="7">
    <source>
        <dbReference type="ARBA" id="ARBA00022618"/>
    </source>
</evidence>
<dbReference type="PIRSF" id="PIRSF003097">
    <property type="entry name" value="FtsX"/>
    <property type="match status" value="1"/>
</dbReference>
<comment type="subcellular location">
    <subcellularLocation>
        <location evidence="1">Cell inner membrane</location>
        <topology evidence="1">Multi-pass membrane protein</topology>
    </subcellularLocation>
</comment>
<reference evidence="16 17" key="1">
    <citation type="submission" date="2023-01" db="EMBL/GenBank/DDBJ databases">
        <title>Vibrio sp. KJ40-1 sp.nov, isolated from marine algae.</title>
        <authorList>
            <person name="Butt M."/>
            <person name="Kim J.M.J."/>
            <person name="Jeon C.O.C."/>
        </authorList>
    </citation>
    <scope>NUCLEOTIDE SEQUENCE [LARGE SCALE GENOMIC DNA]</scope>
    <source>
        <strain evidence="16 17">KJ40-1</strain>
    </source>
</reference>
<evidence type="ECO:0000256" key="8">
    <source>
        <dbReference type="ARBA" id="ARBA00022692"/>
    </source>
</evidence>
<organism evidence="16 17">
    <name type="scientific">Vibrio algarum</name>
    <dbReference type="NCBI Taxonomy" id="3020714"/>
    <lineage>
        <taxon>Bacteria</taxon>
        <taxon>Pseudomonadati</taxon>
        <taxon>Pseudomonadota</taxon>
        <taxon>Gammaproteobacteria</taxon>
        <taxon>Vibrionales</taxon>
        <taxon>Vibrionaceae</taxon>
        <taxon>Vibrio</taxon>
    </lineage>
</organism>
<feature type="transmembrane region" description="Helical" evidence="13">
    <location>
        <begin position="182"/>
        <end position="202"/>
    </location>
</feature>
<protein>
    <recommendedName>
        <fullName evidence="4 12">Cell division protein FtsX</fullName>
    </recommendedName>
</protein>
<feature type="transmembrane region" description="Helical" evidence="13">
    <location>
        <begin position="285"/>
        <end position="304"/>
    </location>
</feature>
<dbReference type="InterPro" id="IPR040690">
    <property type="entry name" value="FtsX_ECD"/>
</dbReference>
<dbReference type="Pfam" id="PF18075">
    <property type="entry name" value="FtsX_ECD"/>
    <property type="match status" value="1"/>
</dbReference>
<dbReference type="PANTHER" id="PTHR47755:SF1">
    <property type="entry name" value="CELL DIVISION PROTEIN FTSX"/>
    <property type="match status" value="1"/>
</dbReference>
<evidence type="ECO:0000256" key="4">
    <source>
        <dbReference type="ARBA" id="ARBA00021907"/>
    </source>
</evidence>